<organism evidence="2 3">
    <name type="scientific">Solanum commersonii</name>
    <name type="common">Commerson's wild potato</name>
    <name type="synonym">Commerson's nightshade</name>
    <dbReference type="NCBI Taxonomy" id="4109"/>
    <lineage>
        <taxon>Eukaryota</taxon>
        <taxon>Viridiplantae</taxon>
        <taxon>Streptophyta</taxon>
        <taxon>Embryophyta</taxon>
        <taxon>Tracheophyta</taxon>
        <taxon>Spermatophyta</taxon>
        <taxon>Magnoliopsida</taxon>
        <taxon>eudicotyledons</taxon>
        <taxon>Gunneridae</taxon>
        <taxon>Pentapetalae</taxon>
        <taxon>asterids</taxon>
        <taxon>lamiids</taxon>
        <taxon>Solanales</taxon>
        <taxon>Solanaceae</taxon>
        <taxon>Solanoideae</taxon>
        <taxon>Solaneae</taxon>
        <taxon>Solanum</taxon>
    </lineage>
</organism>
<keyword evidence="1" id="KW-0812">Transmembrane</keyword>
<dbReference type="EMBL" id="JACXVP010000009">
    <property type="protein sequence ID" value="KAG5586335.1"/>
    <property type="molecule type" value="Genomic_DNA"/>
</dbReference>
<dbReference type="AlphaFoldDB" id="A0A9J5XFC1"/>
<proteinExistence type="predicted"/>
<accession>A0A9J5XFC1</accession>
<name>A0A9J5XFC1_SOLCO</name>
<keyword evidence="1" id="KW-0472">Membrane</keyword>
<keyword evidence="1" id="KW-1133">Transmembrane helix</keyword>
<protein>
    <submittedName>
        <fullName evidence="2">Uncharacterized protein</fullName>
    </submittedName>
</protein>
<sequence length="63" mass="7302">MAIIQLKKSKMSLKLMGSVVDRLFLLGGHQRKALRFAALMVLRPSILDVGLFWAHVFLFDFYY</sequence>
<reference evidence="2 3" key="1">
    <citation type="submission" date="2020-09" db="EMBL/GenBank/DDBJ databases">
        <title>De no assembly of potato wild relative species, Solanum commersonii.</title>
        <authorList>
            <person name="Cho K."/>
        </authorList>
    </citation>
    <scope>NUCLEOTIDE SEQUENCE [LARGE SCALE GENOMIC DNA]</scope>
    <source>
        <strain evidence="2">LZ3.2</strain>
        <tissue evidence="2">Leaf</tissue>
    </source>
</reference>
<comment type="caution">
    <text evidence="2">The sequence shown here is derived from an EMBL/GenBank/DDBJ whole genome shotgun (WGS) entry which is preliminary data.</text>
</comment>
<keyword evidence="3" id="KW-1185">Reference proteome</keyword>
<evidence type="ECO:0000313" key="3">
    <source>
        <dbReference type="Proteomes" id="UP000824120"/>
    </source>
</evidence>
<feature type="transmembrane region" description="Helical" evidence="1">
    <location>
        <begin position="36"/>
        <end position="58"/>
    </location>
</feature>
<evidence type="ECO:0000256" key="1">
    <source>
        <dbReference type="SAM" id="Phobius"/>
    </source>
</evidence>
<gene>
    <name evidence="2" type="ORF">H5410_046769</name>
</gene>
<dbReference type="Proteomes" id="UP000824120">
    <property type="component" value="Chromosome 9"/>
</dbReference>
<evidence type="ECO:0000313" key="2">
    <source>
        <dbReference type="EMBL" id="KAG5586335.1"/>
    </source>
</evidence>